<keyword evidence="2" id="KW-0067">ATP-binding</keyword>
<evidence type="ECO:0000259" key="3">
    <source>
        <dbReference type="Pfam" id="PF06414"/>
    </source>
</evidence>
<evidence type="ECO:0000313" key="5">
    <source>
        <dbReference type="Proteomes" id="UP000033930"/>
    </source>
</evidence>
<dbReference type="EMBL" id="LCAW01000011">
    <property type="protein sequence ID" value="KKR99041.1"/>
    <property type="molecule type" value="Genomic_DNA"/>
</dbReference>
<organism evidence="4 5">
    <name type="scientific">Candidatus Uhrbacteria bacterium GW2011_GWC1_41_20</name>
    <dbReference type="NCBI Taxonomy" id="1618983"/>
    <lineage>
        <taxon>Bacteria</taxon>
        <taxon>Candidatus Uhriibacteriota</taxon>
    </lineage>
</organism>
<keyword evidence="1" id="KW-0547">Nucleotide-binding</keyword>
<reference evidence="4 5" key="1">
    <citation type="journal article" date="2015" name="Nature">
        <title>rRNA introns, odd ribosomes, and small enigmatic genomes across a large radiation of phyla.</title>
        <authorList>
            <person name="Brown C.T."/>
            <person name="Hug L.A."/>
            <person name="Thomas B.C."/>
            <person name="Sharon I."/>
            <person name="Castelle C.J."/>
            <person name="Singh A."/>
            <person name="Wilkins M.J."/>
            <person name="Williams K.H."/>
            <person name="Banfield J.F."/>
        </authorList>
    </citation>
    <scope>NUCLEOTIDE SEQUENCE [LARGE SCALE GENOMIC DNA]</scope>
</reference>
<sequence length="232" mass="26825">MDGEFIRLEAKRYARSNRKNYVKKFILDESISENPIAIFMGGSPGAGKTETSKGFIDHSLRSGVVISRIDPDEIRNTLPGYTGDNSSLFQHASSLAASNLILHCIKHKNNFLFDSTLSNYESIRNDILKCIDNGFSLVIIYVHQDPIMSYKFTKERRELDRRHITKEVFINSLFKSLESVKKLHVEFNSNISFFVIHKDILKDSAKPYFGFDKIDRYIRIEYSKDELRKVLD</sequence>
<dbReference type="Proteomes" id="UP000033930">
    <property type="component" value="Unassembled WGS sequence"/>
</dbReference>
<dbReference type="GO" id="GO:0005524">
    <property type="term" value="F:ATP binding"/>
    <property type="evidence" value="ECO:0007669"/>
    <property type="project" value="UniProtKB-KW"/>
</dbReference>
<evidence type="ECO:0000256" key="1">
    <source>
        <dbReference type="ARBA" id="ARBA00022741"/>
    </source>
</evidence>
<dbReference type="Gene3D" id="3.40.50.300">
    <property type="entry name" value="P-loop containing nucleotide triphosphate hydrolases"/>
    <property type="match status" value="1"/>
</dbReference>
<evidence type="ECO:0000256" key="2">
    <source>
        <dbReference type="ARBA" id="ARBA00022840"/>
    </source>
</evidence>
<proteinExistence type="predicted"/>
<dbReference type="GO" id="GO:0016301">
    <property type="term" value="F:kinase activity"/>
    <property type="evidence" value="ECO:0007669"/>
    <property type="project" value="InterPro"/>
</dbReference>
<gene>
    <name evidence="4" type="ORF">UU50_C0011G0020</name>
</gene>
<dbReference type="InterPro" id="IPR027417">
    <property type="entry name" value="P-loop_NTPase"/>
</dbReference>
<protein>
    <submittedName>
        <fullName evidence="4">Zeta toxin</fullName>
    </submittedName>
</protein>
<name>A0A0G0VHB8_9BACT</name>
<dbReference type="AlphaFoldDB" id="A0A0G0VHB8"/>
<dbReference type="Pfam" id="PF06414">
    <property type="entry name" value="Zeta_toxin"/>
    <property type="match status" value="1"/>
</dbReference>
<evidence type="ECO:0000313" key="4">
    <source>
        <dbReference type="EMBL" id="KKR99041.1"/>
    </source>
</evidence>
<feature type="domain" description="Zeta toxin" evidence="3">
    <location>
        <begin position="32"/>
        <end position="188"/>
    </location>
</feature>
<dbReference type="InterPro" id="IPR010488">
    <property type="entry name" value="Zeta_toxin_domain"/>
</dbReference>
<accession>A0A0G0VHB8</accession>
<comment type="caution">
    <text evidence="4">The sequence shown here is derived from an EMBL/GenBank/DDBJ whole genome shotgun (WGS) entry which is preliminary data.</text>
</comment>
<dbReference type="SUPFAM" id="SSF52540">
    <property type="entry name" value="P-loop containing nucleoside triphosphate hydrolases"/>
    <property type="match status" value="1"/>
</dbReference>